<name>A0A1F7XLM7_9BACT</name>
<dbReference type="AlphaFoldDB" id="A0A1F7XLM7"/>
<dbReference type="EMBL" id="MGFX01000001">
    <property type="protein sequence ID" value="OGM15689.1"/>
    <property type="molecule type" value="Genomic_DNA"/>
</dbReference>
<protein>
    <recommendedName>
        <fullName evidence="3">GIY-YIG nuclease family protein</fullName>
    </recommendedName>
</protein>
<reference evidence="1 2" key="1">
    <citation type="journal article" date="2016" name="Nat. Commun.">
        <title>Thousands of microbial genomes shed light on interconnected biogeochemical processes in an aquifer system.</title>
        <authorList>
            <person name="Anantharaman K."/>
            <person name="Brown C.T."/>
            <person name="Hug L.A."/>
            <person name="Sharon I."/>
            <person name="Castelle C.J."/>
            <person name="Probst A.J."/>
            <person name="Thomas B.C."/>
            <person name="Singh A."/>
            <person name="Wilkins M.J."/>
            <person name="Karaoz U."/>
            <person name="Brodie E.L."/>
            <person name="Williams K.H."/>
            <person name="Hubbard S.S."/>
            <person name="Banfield J.F."/>
        </authorList>
    </citation>
    <scope>NUCLEOTIDE SEQUENCE [LARGE SCALE GENOMIC DNA]</scope>
</reference>
<dbReference type="Proteomes" id="UP000177382">
    <property type="component" value="Unassembled WGS sequence"/>
</dbReference>
<gene>
    <name evidence="1" type="ORF">A2V97_02820</name>
</gene>
<evidence type="ECO:0000313" key="1">
    <source>
        <dbReference type="EMBL" id="OGM15689.1"/>
    </source>
</evidence>
<evidence type="ECO:0008006" key="3">
    <source>
        <dbReference type="Google" id="ProtNLM"/>
    </source>
</evidence>
<proteinExistence type="predicted"/>
<organism evidence="1 2">
    <name type="scientific">Candidatus Woesebacteria bacterium RBG_16_42_24</name>
    <dbReference type="NCBI Taxonomy" id="1802485"/>
    <lineage>
        <taxon>Bacteria</taxon>
        <taxon>Candidatus Woeseibacteriota</taxon>
    </lineage>
</organism>
<dbReference type="Pfam" id="PF13455">
    <property type="entry name" value="MUG113"/>
    <property type="match status" value="1"/>
</dbReference>
<comment type="caution">
    <text evidence="1">The sequence shown here is derived from an EMBL/GenBank/DDBJ whole genome shotgun (WGS) entry which is preliminary data.</text>
</comment>
<sequence length="245" mass="29233">MYTREEILSETRRLGKEKGGKAPSEKELDLNAGIKNYYWHKYWTKISDLQKEAGFSPNTFLKTPYRHDDLCKKFTSLIREIDKWPTKAEIEVKHNKKMDFPGSTIFYKNLGNIKDLAKNILEYAKRRNYDDVIEICEGVIEQYKDSDRQKVNGAEEKTHGWVYLIKHGRFNQYRIGQTTNILRRWKENKIELPEEPKHIHTIETVDPEGVEKYWLNRFATKKMNGDWFKLTPADVKEFRAWRKIV</sequence>
<evidence type="ECO:0000313" key="2">
    <source>
        <dbReference type="Proteomes" id="UP000177382"/>
    </source>
</evidence>
<accession>A0A1F7XLM7</accession>